<evidence type="ECO:0000313" key="6">
    <source>
        <dbReference type="Proteomes" id="UP000315759"/>
    </source>
</evidence>
<keyword evidence="4" id="KW-0560">Oxidoreductase</keyword>
<evidence type="ECO:0000256" key="2">
    <source>
        <dbReference type="ARBA" id="ARBA00022630"/>
    </source>
</evidence>
<dbReference type="PRINTS" id="PR00368">
    <property type="entry name" value="FADPNR"/>
</dbReference>
<evidence type="ECO:0000256" key="4">
    <source>
        <dbReference type="ARBA" id="ARBA00023002"/>
    </source>
</evidence>
<evidence type="ECO:0000313" key="5">
    <source>
        <dbReference type="EMBL" id="TQR86554.1"/>
    </source>
</evidence>
<dbReference type="InterPro" id="IPR050982">
    <property type="entry name" value="Auxin_biosynth/cation_transpt"/>
</dbReference>
<dbReference type="Pfam" id="PF00743">
    <property type="entry name" value="FMO-like"/>
    <property type="match status" value="1"/>
</dbReference>
<reference evidence="5 6" key="1">
    <citation type="submission" date="2018-10" db="EMBL/GenBank/DDBJ databases">
        <title>Draft genome of Mycobacterium hodleri strain B.</title>
        <authorList>
            <person name="Amande T.J."/>
            <person name="Mcgenity T.J."/>
        </authorList>
    </citation>
    <scope>NUCLEOTIDE SEQUENCE [LARGE SCALE GENOMIC DNA]</scope>
    <source>
        <strain evidence="5 6">B</strain>
    </source>
</reference>
<dbReference type="PRINTS" id="PR00469">
    <property type="entry name" value="PNDRDTASEII"/>
</dbReference>
<accession>A0A544W2U5</accession>
<comment type="caution">
    <text evidence="5">The sequence shown here is derived from an EMBL/GenBank/DDBJ whole genome shotgun (WGS) entry which is preliminary data.</text>
</comment>
<proteinExistence type="inferred from homology"/>
<keyword evidence="3" id="KW-0274">FAD</keyword>
<dbReference type="Gene3D" id="3.50.50.60">
    <property type="entry name" value="FAD/NAD(P)-binding domain"/>
    <property type="match status" value="1"/>
</dbReference>
<comment type="similarity">
    <text evidence="1">Belongs to the FAD-binding monooxygenase family.</text>
</comment>
<dbReference type="InterPro" id="IPR036188">
    <property type="entry name" value="FAD/NAD-bd_sf"/>
</dbReference>
<dbReference type="GO" id="GO:0050660">
    <property type="term" value="F:flavin adenine dinucleotide binding"/>
    <property type="evidence" value="ECO:0007669"/>
    <property type="project" value="InterPro"/>
</dbReference>
<dbReference type="GO" id="GO:0004499">
    <property type="term" value="F:N,N-dimethylaniline monooxygenase activity"/>
    <property type="evidence" value="ECO:0007669"/>
    <property type="project" value="InterPro"/>
</dbReference>
<sequence length="389" mass="41173">MSAPENQVVVVGAGTAGLAAALCLSDLSIPSVVLERGDGVGAAWRSRYDRLRLNTGQRYSHLPKRPYPKGTPVFPTRDQVVAHLEEHAGERGIELRLNTPVERVVRRKPTGWGVLTPDGIVGAAHVVVATGYLHTPVLPDWPGSASFPGEVLHSSAYRSPRPFAGKRVLVVGAGSSGLEIAHDLATGGAAKVWLSVRTPPNVMPRTGPGGRPNDVVSRPLFHLPPRLADAVARRARLAAFGDLSEFGLPIPREGPFSRAHRLHAAPTIVDPEVVAAVRDGAIEVVAAVTAFEASSVVLTDRARVDADVVIAATGYRTGLEPLVGQLGVLTDAGTPRVGGDVAAEPGLWFLGMWSRPSLIGYTSAQAERVAARIARAIAESQRSKRNKLF</sequence>
<dbReference type="AlphaFoldDB" id="A0A544W2U5"/>
<dbReference type="PANTHER" id="PTHR43539:SF78">
    <property type="entry name" value="FLAVIN-CONTAINING MONOOXYGENASE"/>
    <property type="match status" value="1"/>
</dbReference>
<dbReference type="SUPFAM" id="SSF51905">
    <property type="entry name" value="FAD/NAD(P)-binding domain"/>
    <property type="match status" value="2"/>
</dbReference>
<evidence type="ECO:0000256" key="1">
    <source>
        <dbReference type="ARBA" id="ARBA00010139"/>
    </source>
</evidence>
<dbReference type="EMBL" id="VIFX01000011">
    <property type="protein sequence ID" value="TQR86554.1"/>
    <property type="molecule type" value="Genomic_DNA"/>
</dbReference>
<name>A0A544W2U5_9MYCO</name>
<protein>
    <submittedName>
        <fullName evidence="5">NAD(P)/FAD-dependent oxidoreductase</fullName>
    </submittedName>
</protein>
<gene>
    <name evidence="5" type="ORF">D8S82_10345</name>
</gene>
<dbReference type="GO" id="GO:0050661">
    <property type="term" value="F:NADP binding"/>
    <property type="evidence" value="ECO:0007669"/>
    <property type="project" value="InterPro"/>
</dbReference>
<dbReference type="InterPro" id="IPR000960">
    <property type="entry name" value="Flavin_mOase"/>
</dbReference>
<dbReference type="GO" id="GO:0005829">
    <property type="term" value="C:cytosol"/>
    <property type="evidence" value="ECO:0007669"/>
    <property type="project" value="TreeGrafter"/>
</dbReference>
<keyword evidence="6" id="KW-1185">Reference proteome</keyword>
<dbReference type="RefSeq" id="WP_142552018.1">
    <property type="nucleotide sequence ID" value="NZ_VIFX01000011.1"/>
</dbReference>
<evidence type="ECO:0000256" key="3">
    <source>
        <dbReference type="ARBA" id="ARBA00022827"/>
    </source>
</evidence>
<dbReference type="InterPro" id="IPR020946">
    <property type="entry name" value="Flavin_mOase-like"/>
</dbReference>
<dbReference type="PANTHER" id="PTHR43539">
    <property type="entry name" value="FLAVIN-BINDING MONOOXYGENASE-LIKE PROTEIN (AFU_ORTHOLOGUE AFUA_4G09220)"/>
    <property type="match status" value="1"/>
</dbReference>
<keyword evidence="2" id="KW-0285">Flavoprotein</keyword>
<dbReference type="Proteomes" id="UP000315759">
    <property type="component" value="Unassembled WGS sequence"/>
</dbReference>
<dbReference type="PIRSF" id="PIRSF000332">
    <property type="entry name" value="FMO"/>
    <property type="match status" value="1"/>
</dbReference>
<organism evidence="5 6">
    <name type="scientific">Mycolicibacterium hodleri</name>
    <dbReference type="NCBI Taxonomy" id="49897"/>
    <lineage>
        <taxon>Bacteria</taxon>
        <taxon>Bacillati</taxon>
        <taxon>Actinomycetota</taxon>
        <taxon>Actinomycetes</taxon>
        <taxon>Mycobacteriales</taxon>
        <taxon>Mycobacteriaceae</taxon>
        <taxon>Mycolicibacterium</taxon>
    </lineage>
</organism>